<dbReference type="EMBL" id="JAUJFI010000326">
    <property type="protein sequence ID" value="MDQ2106700.1"/>
    <property type="molecule type" value="Genomic_DNA"/>
</dbReference>
<protein>
    <submittedName>
        <fullName evidence="1">Uncharacterized protein</fullName>
    </submittedName>
</protein>
<dbReference type="RefSeq" id="WP_306712241.1">
    <property type="nucleotide sequence ID" value="NZ_JAUJFI010000326.1"/>
</dbReference>
<reference evidence="1 2" key="1">
    <citation type="submission" date="2023-06" db="EMBL/GenBank/DDBJ databases">
        <title>Azospirillum isscasensis sp.nov, a bacterium isolated from rhizosphere soil of rice.</title>
        <authorList>
            <person name="Wang H."/>
        </authorList>
    </citation>
    <scope>NUCLEOTIDE SEQUENCE [LARGE SCALE GENOMIC DNA]</scope>
    <source>
        <strain evidence="1 2">C340-1</strain>
    </source>
</reference>
<organism evidence="1 2">
    <name type="scientific">Azospirillum isscasi</name>
    <dbReference type="NCBI Taxonomy" id="3053926"/>
    <lineage>
        <taxon>Bacteria</taxon>
        <taxon>Pseudomonadati</taxon>
        <taxon>Pseudomonadota</taxon>
        <taxon>Alphaproteobacteria</taxon>
        <taxon>Rhodospirillales</taxon>
        <taxon>Azospirillaceae</taxon>
        <taxon>Azospirillum</taxon>
    </lineage>
</organism>
<keyword evidence="2" id="KW-1185">Reference proteome</keyword>
<sequence length="100" mass="10904">MTTPVRIGPEFLVNTTTAHGQYASNVAALTNGDFVVSRRHDLISVCDPVQVALEGTVMGRAEAHQCDEQVLGGFRQDHAGQTATGRWVILQCVQRLNAHY</sequence>
<accession>A0ABU0WR22</accession>
<evidence type="ECO:0000313" key="2">
    <source>
        <dbReference type="Proteomes" id="UP001227317"/>
    </source>
</evidence>
<comment type="caution">
    <text evidence="1">The sequence shown here is derived from an EMBL/GenBank/DDBJ whole genome shotgun (WGS) entry which is preliminary data.</text>
</comment>
<proteinExistence type="predicted"/>
<name>A0ABU0WR22_9PROT</name>
<evidence type="ECO:0000313" key="1">
    <source>
        <dbReference type="EMBL" id="MDQ2106700.1"/>
    </source>
</evidence>
<gene>
    <name evidence="1" type="ORF">QSG27_28695</name>
</gene>
<dbReference type="Proteomes" id="UP001227317">
    <property type="component" value="Unassembled WGS sequence"/>
</dbReference>